<dbReference type="CDD" id="cd00367">
    <property type="entry name" value="PTS-HPr_like"/>
    <property type="match status" value="1"/>
</dbReference>
<dbReference type="Proteomes" id="UP001144256">
    <property type="component" value="Unassembled WGS sequence"/>
</dbReference>
<dbReference type="AlphaFoldDB" id="A0A9W6DFA4"/>
<keyword evidence="3 5" id="KW-0813">Transport</keyword>
<dbReference type="PANTHER" id="PTHR33705">
    <property type="entry name" value="PHOSPHOCARRIER PROTEIN HPR"/>
    <property type="match status" value="1"/>
</dbReference>
<keyword evidence="3 5" id="KW-0762">Sugar transport</keyword>
<proteinExistence type="predicted"/>
<dbReference type="PROSITE" id="PS51350">
    <property type="entry name" value="PTS_HPR_DOM"/>
    <property type="match status" value="1"/>
</dbReference>
<evidence type="ECO:0000256" key="1">
    <source>
        <dbReference type="ARBA" id="ARBA00003681"/>
    </source>
</evidence>
<dbReference type="PANTHER" id="PTHR33705:SF1">
    <property type="entry name" value="PHOSPHOCARRIER PROTEIN HPR"/>
    <property type="match status" value="1"/>
</dbReference>
<protein>
    <recommendedName>
        <fullName evidence="2">Phosphocarrier protein HPr</fullName>
    </recommendedName>
</protein>
<gene>
    <name evidence="5" type="primary">ptsH_1</name>
    <name evidence="5" type="ORF">SH1V18_09690</name>
</gene>
<dbReference type="Gene3D" id="3.30.1340.10">
    <property type="entry name" value="HPr-like"/>
    <property type="match status" value="1"/>
</dbReference>
<dbReference type="InterPro" id="IPR050399">
    <property type="entry name" value="HPr"/>
</dbReference>
<reference evidence="5" key="1">
    <citation type="submission" date="2022-06" db="EMBL/GenBank/DDBJ databases">
        <title>Vallitalea longa sp. nov., an anaerobic bacterium isolated from marine sediment.</title>
        <authorList>
            <person name="Hirano S."/>
            <person name="Terahara T."/>
            <person name="Mori K."/>
            <person name="Hamada M."/>
            <person name="Matsumoto R."/>
            <person name="Kobayashi T."/>
        </authorList>
    </citation>
    <scope>NUCLEOTIDE SEQUENCE</scope>
    <source>
        <strain evidence="5">SH18-1</strain>
    </source>
</reference>
<dbReference type="PRINTS" id="PR00107">
    <property type="entry name" value="PHOSPHOCPHPR"/>
</dbReference>
<keyword evidence="6" id="KW-1185">Reference proteome</keyword>
<organism evidence="5 6">
    <name type="scientific">Vallitalea longa</name>
    <dbReference type="NCBI Taxonomy" id="2936439"/>
    <lineage>
        <taxon>Bacteria</taxon>
        <taxon>Bacillati</taxon>
        <taxon>Bacillota</taxon>
        <taxon>Clostridia</taxon>
        <taxon>Lachnospirales</taxon>
        <taxon>Vallitaleaceae</taxon>
        <taxon>Vallitalea</taxon>
    </lineage>
</organism>
<comment type="function">
    <text evidence="1">General (non sugar-specific) component of the phosphoenolpyruvate-dependent sugar phosphotransferase system (sugar PTS). This major carbohydrate active-transport system catalyzes the phosphorylation of incoming sugar substrates concomitantly with their translocation across the cell membrane. The phosphoryl group from phosphoenolpyruvate (PEP) is transferred to the phosphoryl carrier protein HPr by enzyme I. Phospho-HPr then transfers it to the PTS EIIA domain.</text>
</comment>
<evidence type="ECO:0000256" key="3">
    <source>
        <dbReference type="ARBA" id="ARBA00022597"/>
    </source>
</evidence>
<name>A0A9W6DFA4_9FIRM</name>
<evidence type="ECO:0000259" key="4">
    <source>
        <dbReference type="PROSITE" id="PS51350"/>
    </source>
</evidence>
<accession>A0A9W6DFA4</accession>
<dbReference type="Pfam" id="PF00381">
    <property type="entry name" value="PTS-HPr"/>
    <property type="match status" value="1"/>
</dbReference>
<dbReference type="InterPro" id="IPR035895">
    <property type="entry name" value="HPr-like_sf"/>
</dbReference>
<evidence type="ECO:0000313" key="5">
    <source>
        <dbReference type="EMBL" id="GKX28489.1"/>
    </source>
</evidence>
<evidence type="ECO:0000313" key="6">
    <source>
        <dbReference type="Proteomes" id="UP001144256"/>
    </source>
</evidence>
<feature type="domain" description="HPr" evidence="4">
    <location>
        <begin position="4"/>
        <end position="89"/>
    </location>
</feature>
<dbReference type="InterPro" id="IPR000032">
    <property type="entry name" value="HPr-like"/>
</dbReference>
<evidence type="ECO:0000256" key="2">
    <source>
        <dbReference type="ARBA" id="ARBA00020422"/>
    </source>
</evidence>
<sequence length="90" mass="10351">MINMLIKEVVLKYDFHARPCAYFVNQASKFQSSITIIAEDKSVNAKSIISVLTSELVKDDRIKIIIDGIDENKAMQKLMHLIQDPLEKDW</sequence>
<comment type="caution">
    <text evidence="5">The sequence shown here is derived from an EMBL/GenBank/DDBJ whole genome shotgun (WGS) entry which is preliminary data.</text>
</comment>
<dbReference type="SUPFAM" id="SSF55594">
    <property type="entry name" value="HPr-like"/>
    <property type="match status" value="1"/>
</dbReference>
<dbReference type="NCBIfam" id="TIGR01003">
    <property type="entry name" value="PTS_HPr_family"/>
    <property type="match status" value="1"/>
</dbReference>
<dbReference type="EMBL" id="BRLB01000001">
    <property type="protein sequence ID" value="GKX28489.1"/>
    <property type="molecule type" value="Genomic_DNA"/>
</dbReference>